<dbReference type="FunFam" id="3.40.50.300:FF:000011">
    <property type="entry name" value="Putative ABC transporter ATP-binding component"/>
    <property type="match status" value="1"/>
</dbReference>
<keyword evidence="3 9" id="KW-0067">ATP-binding</keyword>
<dbReference type="InterPro" id="IPR003593">
    <property type="entry name" value="AAA+_ATPase"/>
</dbReference>
<dbReference type="InterPro" id="IPR037118">
    <property type="entry name" value="Val-tRNA_synth_C_sf"/>
</dbReference>
<dbReference type="Proteomes" id="UP000183994">
    <property type="component" value="Unassembled WGS sequence"/>
</dbReference>
<dbReference type="Gene3D" id="3.40.50.300">
    <property type="entry name" value="P-loop containing nucleotide triphosphate hydrolases"/>
    <property type="match status" value="2"/>
</dbReference>
<feature type="coiled-coil region" evidence="6">
    <location>
        <begin position="94"/>
        <end position="121"/>
    </location>
</feature>
<dbReference type="SUPFAM" id="SSF52540">
    <property type="entry name" value="P-loop containing nucleoside triphosphate hydrolases"/>
    <property type="match status" value="2"/>
</dbReference>
<dbReference type="PANTHER" id="PTHR42855">
    <property type="entry name" value="ABC TRANSPORTER ATP-BINDING SUBUNIT"/>
    <property type="match status" value="1"/>
</dbReference>
<dbReference type="GO" id="GO:0003677">
    <property type="term" value="F:DNA binding"/>
    <property type="evidence" value="ECO:0007669"/>
    <property type="project" value="InterPro"/>
</dbReference>
<evidence type="ECO:0000256" key="3">
    <source>
        <dbReference type="ARBA" id="ARBA00022840"/>
    </source>
</evidence>
<evidence type="ECO:0000256" key="4">
    <source>
        <dbReference type="ARBA" id="ARBA00061551"/>
    </source>
</evidence>
<reference evidence="10" key="1">
    <citation type="submission" date="2016-11" db="EMBL/GenBank/DDBJ databases">
        <authorList>
            <person name="Varghese N."/>
            <person name="Submissions S."/>
        </authorList>
    </citation>
    <scope>NUCLEOTIDE SEQUENCE [LARGE SCALE GENOMIC DNA]</scope>
    <source>
        <strain evidence="10">DSM 16219</strain>
    </source>
</reference>
<comment type="similarity">
    <text evidence="4">Belongs to the ABC transporter superfamily. ABCF family. YbiT subfamily.</text>
</comment>
<dbReference type="SUPFAM" id="SSF75620">
    <property type="entry name" value="Release factor"/>
    <property type="match status" value="1"/>
</dbReference>
<feature type="domain" description="ABC transporter" evidence="8">
    <location>
        <begin position="327"/>
        <end position="541"/>
    </location>
</feature>
<dbReference type="Pfam" id="PF16326">
    <property type="entry name" value="ABC_tran_CTD"/>
    <property type="match status" value="1"/>
</dbReference>
<organism evidence="9 10">
    <name type="scientific">Desulfatibacillum alkenivorans DSM 16219</name>
    <dbReference type="NCBI Taxonomy" id="1121393"/>
    <lineage>
        <taxon>Bacteria</taxon>
        <taxon>Pseudomonadati</taxon>
        <taxon>Thermodesulfobacteriota</taxon>
        <taxon>Desulfobacteria</taxon>
        <taxon>Desulfobacterales</taxon>
        <taxon>Desulfatibacillaceae</taxon>
        <taxon>Desulfatibacillum</taxon>
    </lineage>
</organism>
<feature type="region of interest" description="Disordered" evidence="7">
    <location>
        <begin position="538"/>
        <end position="570"/>
    </location>
</feature>
<dbReference type="STRING" id="1121393.SAMN02745216_02340"/>
<dbReference type="PANTHER" id="PTHR42855:SF2">
    <property type="entry name" value="DRUG RESISTANCE ABC TRANSPORTER,ATP-BINDING PROTEIN"/>
    <property type="match status" value="1"/>
</dbReference>
<sequence>MSLLVVNNLSLSFGGRTIFENLTFQVSEKDRIGLIGRNGTGKTSLMRIMVDEAAATAGEVRVTKGMRLGYLAQDISDPSDETVLQSVLEAVPGRVELDQRMERLEEALSQAEDQEEQAEIGHKIAKLAETLTDFETQYAKHVAEQILTGLGFLMEDMDRPLAELSGGWRMRAALAGLLFQKPDILLMDEPTNHLDMDSVRWLGQFLERYEGALILVCHDRDFLNSQINRVISFEMEGVRQYRGNYESYLSQRAEEEHVLERQAKKQEQRVKDAMKFVEKFRYKATKARQAQSKLKLVEKMEMIKTHAPQKSMSFSFPEVPRSSQNVVTAKELTKAFGDHVLYKGVRLNAQRGDRIAIIGRNGAGKTTLLKIFAGEMKAGEGKVDLGHGVSLSYYAQHQAEQLEASRSIVEEVFTAVPKATQTFVRGVCGAFLFSGDEVDKQVGVLSGGEKARVALAKLLVNPGNCLLMDEPTNHLDIVAAEMLTDALKDYNGTLIFVSHNQSFVKRLATKIWDIKNQTIEEYPGTLTEYFDHLDRLEEEEEAQARQEAKPAQADDAPDPAGGTRAEKKARKQAEARIRQLRWEKIGPIQKRVQEAEKKISKLEAREAEISELLADPDVFSDSEKSQPLLEEYQKVKDGLDTLMNAWEADQEAIEELEAQLQAELDA</sequence>
<dbReference type="Gene3D" id="1.10.287.380">
    <property type="entry name" value="Valyl-tRNA synthetase, C-terminal domain"/>
    <property type="match status" value="1"/>
</dbReference>
<keyword evidence="10" id="KW-1185">Reference proteome</keyword>
<dbReference type="InterPro" id="IPR003439">
    <property type="entry name" value="ABC_transporter-like_ATP-bd"/>
</dbReference>
<dbReference type="FunFam" id="3.40.50.300:FF:000070">
    <property type="entry name" value="Putative ABC transporter ATP-binding component"/>
    <property type="match status" value="1"/>
</dbReference>
<dbReference type="SMART" id="SM00382">
    <property type="entry name" value="AAA"/>
    <property type="match status" value="2"/>
</dbReference>
<dbReference type="EMBL" id="FQZU01000012">
    <property type="protein sequence ID" value="SHJ82011.1"/>
    <property type="molecule type" value="Genomic_DNA"/>
</dbReference>
<evidence type="ECO:0000256" key="2">
    <source>
        <dbReference type="ARBA" id="ARBA00022741"/>
    </source>
</evidence>
<feature type="domain" description="ABC transporter" evidence="8">
    <location>
        <begin position="4"/>
        <end position="261"/>
    </location>
</feature>
<keyword evidence="2" id="KW-0547">Nucleotide-binding</keyword>
<evidence type="ECO:0000256" key="6">
    <source>
        <dbReference type="SAM" id="Coils"/>
    </source>
</evidence>
<feature type="compositionally biased region" description="Low complexity" evidence="7">
    <location>
        <begin position="549"/>
        <end position="560"/>
    </location>
</feature>
<proteinExistence type="inferred from homology"/>
<evidence type="ECO:0000259" key="8">
    <source>
        <dbReference type="PROSITE" id="PS50893"/>
    </source>
</evidence>
<dbReference type="CDD" id="cd03221">
    <property type="entry name" value="ABCF_EF-3"/>
    <property type="match status" value="2"/>
</dbReference>
<keyword evidence="6" id="KW-0175">Coiled coil</keyword>
<feature type="coiled-coil region" evidence="6">
    <location>
        <begin position="585"/>
        <end position="612"/>
    </location>
</feature>
<dbReference type="InterPro" id="IPR032781">
    <property type="entry name" value="ABC_tran_Xtn"/>
</dbReference>
<dbReference type="PROSITE" id="PS50893">
    <property type="entry name" value="ABC_TRANSPORTER_2"/>
    <property type="match status" value="2"/>
</dbReference>
<dbReference type="InterPro" id="IPR045853">
    <property type="entry name" value="Pep_chain_release_fac_I_sf"/>
</dbReference>
<dbReference type="InterPro" id="IPR027417">
    <property type="entry name" value="P-loop_NTPase"/>
</dbReference>
<dbReference type="OrthoDB" id="9808609at2"/>
<evidence type="ECO:0000313" key="10">
    <source>
        <dbReference type="Proteomes" id="UP000183994"/>
    </source>
</evidence>
<name>A0A1M6MEX2_9BACT</name>
<dbReference type="Pfam" id="PF00005">
    <property type="entry name" value="ABC_tran"/>
    <property type="match status" value="2"/>
</dbReference>
<dbReference type="AlphaFoldDB" id="A0A1M6MEX2"/>
<protein>
    <recommendedName>
        <fullName evidence="5">Probable ATP-binding protein YbiT</fullName>
    </recommendedName>
</protein>
<accession>A0A1M6MEX2</accession>
<gene>
    <name evidence="9" type="ORF">SAMN02745216_02340</name>
</gene>
<dbReference type="RefSeq" id="WP_073475941.1">
    <property type="nucleotide sequence ID" value="NZ_FQZU01000012.1"/>
</dbReference>
<dbReference type="GO" id="GO:0016887">
    <property type="term" value="F:ATP hydrolysis activity"/>
    <property type="evidence" value="ECO:0007669"/>
    <property type="project" value="InterPro"/>
</dbReference>
<dbReference type="PROSITE" id="PS00211">
    <property type="entry name" value="ABC_TRANSPORTER_1"/>
    <property type="match status" value="2"/>
</dbReference>
<evidence type="ECO:0000256" key="7">
    <source>
        <dbReference type="SAM" id="MobiDB-lite"/>
    </source>
</evidence>
<dbReference type="InterPro" id="IPR051309">
    <property type="entry name" value="ABCF_ATPase"/>
</dbReference>
<evidence type="ECO:0000256" key="5">
    <source>
        <dbReference type="ARBA" id="ARBA00074044"/>
    </source>
</evidence>
<dbReference type="NCBIfam" id="NF000355">
    <property type="entry name" value="ribo_prot_ABC_F"/>
    <property type="match status" value="1"/>
</dbReference>
<dbReference type="InterPro" id="IPR017871">
    <property type="entry name" value="ABC_transporter-like_CS"/>
</dbReference>
<evidence type="ECO:0000256" key="1">
    <source>
        <dbReference type="ARBA" id="ARBA00022737"/>
    </source>
</evidence>
<dbReference type="InterPro" id="IPR032524">
    <property type="entry name" value="ABC_tran_C"/>
</dbReference>
<dbReference type="GO" id="GO:0005524">
    <property type="term" value="F:ATP binding"/>
    <property type="evidence" value="ECO:0007669"/>
    <property type="project" value="UniProtKB-KW"/>
</dbReference>
<evidence type="ECO:0000313" key="9">
    <source>
        <dbReference type="EMBL" id="SHJ82011.1"/>
    </source>
</evidence>
<dbReference type="Pfam" id="PF12848">
    <property type="entry name" value="ABC_tran_Xtn"/>
    <property type="match status" value="1"/>
</dbReference>
<keyword evidence="1" id="KW-0677">Repeat</keyword>